<accession>W1NFK6</accession>
<evidence type="ECO:0000313" key="1">
    <source>
        <dbReference type="EMBL" id="ERM93984.1"/>
    </source>
</evidence>
<reference evidence="2" key="1">
    <citation type="journal article" date="2013" name="Science">
        <title>The Amborella genome and the evolution of flowering plants.</title>
        <authorList>
            <consortium name="Amborella Genome Project"/>
        </authorList>
    </citation>
    <scope>NUCLEOTIDE SEQUENCE [LARGE SCALE GENOMIC DNA]</scope>
</reference>
<name>W1NFK6_AMBTC</name>
<dbReference type="AlphaFoldDB" id="W1NFK6"/>
<sequence length="132" mass="14908">MEFTLASKVRVVSGPIHYFISSQAPPISAKSPRVLPESSHLNLSRTVLTYRSRPACGVTSMRDHSQPETEHFGCIFETDRLYLDSGFCISYHKRLSFVGYVVRKVFILVHRVGARYTKTDSEILTGSLNRIS</sequence>
<keyword evidence="2" id="KW-1185">Reference proteome</keyword>
<proteinExistence type="predicted"/>
<dbReference type="HOGENOM" id="CLU_1919920_0_0_1"/>
<organism evidence="1 2">
    <name type="scientific">Amborella trichopoda</name>
    <dbReference type="NCBI Taxonomy" id="13333"/>
    <lineage>
        <taxon>Eukaryota</taxon>
        <taxon>Viridiplantae</taxon>
        <taxon>Streptophyta</taxon>
        <taxon>Embryophyta</taxon>
        <taxon>Tracheophyta</taxon>
        <taxon>Spermatophyta</taxon>
        <taxon>Magnoliopsida</taxon>
        <taxon>Amborellales</taxon>
        <taxon>Amborellaceae</taxon>
        <taxon>Amborella</taxon>
    </lineage>
</organism>
<evidence type="ECO:0000313" key="2">
    <source>
        <dbReference type="Proteomes" id="UP000017836"/>
    </source>
</evidence>
<protein>
    <submittedName>
        <fullName evidence="1">Uncharacterized protein</fullName>
    </submittedName>
</protein>
<dbReference type="Proteomes" id="UP000017836">
    <property type="component" value="Unassembled WGS sequence"/>
</dbReference>
<dbReference type="Gramene" id="ERM93984">
    <property type="protein sequence ID" value="ERM93984"/>
    <property type="gene ID" value="AMTR_s00136p00061030"/>
</dbReference>
<gene>
    <name evidence="1" type="ORF">AMTR_s00136p00061030</name>
</gene>
<dbReference type="EMBL" id="KI397522">
    <property type="protein sequence ID" value="ERM93984.1"/>
    <property type="molecule type" value="Genomic_DNA"/>
</dbReference>